<gene>
    <name evidence="6" type="ORF">BDZ85DRAFT_297940</name>
</gene>
<evidence type="ECO:0000256" key="3">
    <source>
        <dbReference type="ARBA" id="ARBA00023212"/>
    </source>
</evidence>
<dbReference type="Gene3D" id="1.25.10.10">
    <property type="entry name" value="Leucine-rich Repeat Variant"/>
    <property type="match status" value="2"/>
</dbReference>
<evidence type="ECO:0000256" key="2">
    <source>
        <dbReference type="ARBA" id="ARBA00022490"/>
    </source>
</evidence>
<feature type="compositionally biased region" description="Low complexity" evidence="4">
    <location>
        <begin position="515"/>
        <end position="566"/>
    </location>
</feature>
<dbReference type="InterPro" id="IPR011989">
    <property type="entry name" value="ARM-like"/>
</dbReference>
<dbReference type="GO" id="GO:0005881">
    <property type="term" value="C:cytoplasmic microtubule"/>
    <property type="evidence" value="ECO:0007669"/>
    <property type="project" value="UniProtKB-ARBA"/>
</dbReference>
<feature type="compositionally biased region" description="Gly residues" evidence="4">
    <location>
        <begin position="879"/>
        <end position="889"/>
    </location>
</feature>
<keyword evidence="2" id="KW-0963">Cytoplasm</keyword>
<dbReference type="FunFam" id="1.25.10.10:FF:000282">
    <property type="entry name" value="Spindle pole body component"/>
    <property type="match status" value="1"/>
</dbReference>
<evidence type="ECO:0000313" key="6">
    <source>
        <dbReference type="EMBL" id="KAF2220476.1"/>
    </source>
</evidence>
<evidence type="ECO:0000259" key="5">
    <source>
        <dbReference type="SMART" id="SM01349"/>
    </source>
</evidence>
<dbReference type="GO" id="GO:0061863">
    <property type="term" value="F:microtubule plus end polymerase"/>
    <property type="evidence" value="ECO:0007669"/>
    <property type="project" value="InterPro"/>
</dbReference>
<dbReference type="GO" id="GO:1990571">
    <property type="term" value="P:meiotic centromere clustering"/>
    <property type="evidence" value="ECO:0007669"/>
    <property type="project" value="UniProtKB-ARBA"/>
</dbReference>
<dbReference type="SUPFAM" id="SSF48371">
    <property type="entry name" value="ARM repeat"/>
    <property type="match status" value="1"/>
</dbReference>
<dbReference type="GO" id="GO:0000022">
    <property type="term" value="P:mitotic spindle elongation"/>
    <property type="evidence" value="ECO:0007669"/>
    <property type="project" value="UniProtKB-ARBA"/>
</dbReference>
<proteinExistence type="predicted"/>
<dbReference type="GO" id="GO:0000776">
    <property type="term" value="C:kinetochore"/>
    <property type="evidence" value="ECO:0007669"/>
    <property type="project" value="UniProtKB-ARBA"/>
</dbReference>
<dbReference type="GO" id="GO:0051315">
    <property type="term" value="P:attachment of mitotic spindle microtubules to kinetochore"/>
    <property type="evidence" value="ECO:0007669"/>
    <property type="project" value="UniProtKB-ARBA"/>
</dbReference>
<dbReference type="GO" id="GO:0030951">
    <property type="term" value="P:establishment or maintenance of microtubule cytoskeleton polarity"/>
    <property type="evidence" value="ECO:0007669"/>
    <property type="project" value="InterPro"/>
</dbReference>
<feature type="region of interest" description="Disordered" evidence="4">
    <location>
        <begin position="224"/>
        <end position="266"/>
    </location>
</feature>
<name>A0A6A6G430_9PEZI</name>
<feature type="compositionally biased region" description="Gly residues" evidence="4">
    <location>
        <begin position="763"/>
        <end position="782"/>
    </location>
</feature>
<keyword evidence="7" id="KW-1185">Reference proteome</keyword>
<dbReference type="GO" id="GO:0099070">
    <property type="term" value="C:static microtubule bundle"/>
    <property type="evidence" value="ECO:0007669"/>
    <property type="project" value="UniProtKB-ARBA"/>
</dbReference>
<dbReference type="EMBL" id="ML992512">
    <property type="protein sequence ID" value="KAF2220476.1"/>
    <property type="molecule type" value="Genomic_DNA"/>
</dbReference>
<evidence type="ECO:0000256" key="4">
    <source>
        <dbReference type="SAM" id="MobiDB-lite"/>
    </source>
</evidence>
<dbReference type="Pfam" id="PF21041">
    <property type="entry name" value="XMAP215_CLASP_TOG"/>
    <property type="match status" value="1"/>
</dbReference>
<evidence type="ECO:0000256" key="1">
    <source>
        <dbReference type="ARBA" id="ARBA00004317"/>
    </source>
</evidence>
<sequence length="921" mass="99148">MAEEDDFSSLPLTDRWTHKVWKVRKEAYETAAKEFKTAQETDSIVRDFVSDSSLWKGAAADSNVAAQQEGLAALCAFLEIAGKPGCTRTRNETITPIVEKGLTGRPAAKASALEALMLYVELDKADPVIDELIPLLSHKQPKVIAATLSALTSLFHAYGCKTIEPKPVIKQLPKVYGHADKNVRAEAQNLTVELYRWLKDAMKPLFWGELKPVQQTDLEKLFEKVKDEPSPKQERLLRSQQAIEESKPAAGAGDEEVGADDAEEPEIDLEPEYMAVDVFAKVPKDLDERLASSKWKDRKDVLDELYAAVNVPAMEDGPFDNIIRGCAKSMKDANIQVVQVAANSIECIAKGLRKKFTKYRNMILSPMLERFKEKKQSVTDALAGACDAVFLATGLTDVLEETLEFLKHKNPLVKLESTKFLTRALKTTREAPQMSEVKLIADAAKALLSDSQEPTRNASAECLGVLWKIMTDRNMLAHLEGVDDIRKAKIIEYRDSAEVRAKWKPKAAPPPKPAAAPAAAGKRPATKRPAGAVKKPAPARAPSPAEDLAPRPTARAPAKPTTTARGLPPPGGGLKKPGLTRPGVLASPARKPTAALTDDPPPQPRGLPTPGRGLTARALSKPSITSPPASPRGATPQPSSLSSAERAELADLRAETELLRQQNADLRTDKMRLSSQIHELQNQNAQLIEDHTRDVLSVKAKETQLVRARGDLDDAEERCHGLGREVERLKRQLSISGTGDGRGSGMGGEGRGDRGGVSPPLGNGTGNGVLGGAGSGPGGGVNGFRRDVRSPDEEGKENSLPRELMLPQRLKSGGVNGERERVKSPVEESGPGGRQSPAGFVRPTARPLSGFVRDQGVGGREREGSSRAGVIGGAARSGSGSGLAQGQGQEGQESWRRAAEVTQNLKARIELMKAKQARGAH</sequence>
<dbReference type="FunFam" id="1.25.10.10:FF:000019">
    <property type="entry name" value="Cytoskeleton-associated protein 5"/>
    <property type="match status" value="1"/>
</dbReference>
<dbReference type="InterPro" id="IPR016024">
    <property type="entry name" value="ARM-type_fold"/>
</dbReference>
<organism evidence="6 7">
    <name type="scientific">Elsinoe ampelina</name>
    <dbReference type="NCBI Taxonomy" id="302913"/>
    <lineage>
        <taxon>Eukaryota</taxon>
        <taxon>Fungi</taxon>
        <taxon>Dikarya</taxon>
        <taxon>Ascomycota</taxon>
        <taxon>Pezizomycotina</taxon>
        <taxon>Dothideomycetes</taxon>
        <taxon>Dothideomycetidae</taxon>
        <taxon>Myriangiales</taxon>
        <taxon>Elsinoaceae</taxon>
        <taxon>Elsinoe</taxon>
    </lineage>
</organism>
<keyword evidence="3" id="KW-0206">Cytoskeleton</keyword>
<evidence type="ECO:0000313" key="7">
    <source>
        <dbReference type="Proteomes" id="UP000799538"/>
    </source>
</evidence>
<dbReference type="PANTHER" id="PTHR12609">
    <property type="entry name" value="MICROTUBULE ASSOCIATED PROTEIN XMAP215"/>
    <property type="match status" value="1"/>
</dbReference>
<feature type="compositionally biased region" description="Gly residues" evidence="4">
    <location>
        <begin position="738"/>
        <end position="749"/>
    </location>
</feature>
<protein>
    <submittedName>
        <fullName evidence="6">Armadillo-type protein</fullName>
    </submittedName>
</protein>
<feature type="compositionally biased region" description="Basic and acidic residues" evidence="4">
    <location>
        <begin position="645"/>
        <end position="654"/>
    </location>
</feature>
<dbReference type="InterPro" id="IPR045110">
    <property type="entry name" value="XMAP215"/>
</dbReference>
<feature type="region of interest" description="Disordered" evidence="4">
    <location>
        <begin position="499"/>
        <end position="654"/>
    </location>
</feature>
<dbReference type="InterPro" id="IPR048492">
    <property type="entry name" value="Stu2_CTS"/>
</dbReference>
<feature type="compositionally biased region" description="Basic and acidic residues" evidence="4">
    <location>
        <begin position="817"/>
        <end position="826"/>
    </location>
</feature>
<feature type="compositionally biased region" description="Acidic residues" evidence="4">
    <location>
        <begin position="253"/>
        <end position="266"/>
    </location>
</feature>
<feature type="domain" description="TOG" evidence="5">
    <location>
        <begin position="1"/>
        <end position="231"/>
    </location>
</feature>
<dbReference type="Pfam" id="PF21042">
    <property type="entry name" value="Stu2_CTS"/>
    <property type="match status" value="1"/>
</dbReference>
<dbReference type="GO" id="GO:0044732">
    <property type="term" value="C:mitotic spindle pole body"/>
    <property type="evidence" value="ECO:0007669"/>
    <property type="project" value="UniProtKB-ARBA"/>
</dbReference>
<reference evidence="7" key="1">
    <citation type="journal article" date="2020" name="Stud. Mycol.">
        <title>101 Dothideomycetes genomes: A test case for predicting lifestyles and emergence of pathogens.</title>
        <authorList>
            <person name="Haridas S."/>
            <person name="Albert R."/>
            <person name="Binder M."/>
            <person name="Bloem J."/>
            <person name="LaButti K."/>
            <person name="Salamov A."/>
            <person name="Andreopoulos B."/>
            <person name="Baker S."/>
            <person name="Barry K."/>
            <person name="Bills G."/>
            <person name="Bluhm B."/>
            <person name="Cannon C."/>
            <person name="Castanera R."/>
            <person name="Culley D."/>
            <person name="Daum C."/>
            <person name="Ezra D."/>
            <person name="Gonzalez J."/>
            <person name="Henrissat B."/>
            <person name="Kuo A."/>
            <person name="Liang C."/>
            <person name="Lipzen A."/>
            <person name="Lutzoni F."/>
            <person name="Magnuson J."/>
            <person name="Mondo S."/>
            <person name="Nolan M."/>
            <person name="Ohm R."/>
            <person name="Pangilinan J."/>
            <person name="Park H.-J."/>
            <person name="Ramirez L."/>
            <person name="Alfaro M."/>
            <person name="Sun H."/>
            <person name="Tritt A."/>
            <person name="Yoshinaga Y."/>
            <person name="Zwiers L.-H."/>
            <person name="Turgeon B."/>
            <person name="Goodwin S."/>
            <person name="Spatafora J."/>
            <person name="Crous P."/>
            <person name="Grigoriev I."/>
        </authorList>
    </citation>
    <scope>NUCLEOTIDE SEQUENCE [LARGE SCALE GENOMIC DNA]</scope>
    <source>
        <strain evidence="7">CECT 20119</strain>
    </source>
</reference>
<dbReference type="AlphaFoldDB" id="A0A6A6G430"/>
<dbReference type="OrthoDB" id="205662at2759"/>
<dbReference type="SMART" id="SM01349">
    <property type="entry name" value="TOG"/>
    <property type="match status" value="2"/>
</dbReference>
<feature type="compositionally biased region" description="Basic and acidic residues" evidence="4">
    <location>
        <begin position="224"/>
        <end position="237"/>
    </location>
</feature>
<dbReference type="GO" id="GO:0046785">
    <property type="term" value="P:microtubule polymerization"/>
    <property type="evidence" value="ECO:0007669"/>
    <property type="project" value="InterPro"/>
</dbReference>
<feature type="domain" description="TOG" evidence="5">
    <location>
        <begin position="274"/>
        <end position="507"/>
    </location>
</feature>
<accession>A0A6A6G430</accession>
<feature type="region of interest" description="Disordered" evidence="4">
    <location>
        <begin position="732"/>
        <end position="899"/>
    </location>
</feature>
<dbReference type="GO" id="GO:1990498">
    <property type="term" value="C:mitotic spindle microtubule"/>
    <property type="evidence" value="ECO:0007669"/>
    <property type="project" value="UniProtKB-ARBA"/>
</dbReference>
<dbReference type="GO" id="GO:0051010">
    <property type="term" value="F:microtubule plus-end binding"/>
    <property type="evidence" value="ECO:0007669"/>
    <property type="project" value="InterPro"/>
</dbReference>
<dbReference type="InterPro" id="IPR048491">
    <property type="entry name" value="XMAP215_CLASP_TOG"/>
</dbReference>
<dbReference type="InterPro" id="IPR034085">
    <property type="entry name" value="TOG"/>
</dbReference>
<feature type="compositionally biased region" description="Basic and acidic residues" evidence="4">
    <location>
        <begin position="784"/>
        <end position="800"/>
    </location>
</feature>
<dbReference type="Proteomes" id="UP000799538">
    <property type="component" value="Unassembled WGS sequence"/>
</dbReference>
<feature type="compositionally biased region" description="Low complexity" evidence="4">
    <location>
        <begin position="866"/>
        <end position="878"/>
    </location>
</feature>
<comment type="subcellular location">
    <subcellularLocation>
        <location evidence="1">Cytoplasm</location>
        <location evidence="1">Cytoskeleton</location>
        <location evidence="1">Microtubule organizing center</location>
        <location evidence="1">Spindle pole body</location>
    </subcellularLocation>
</comment>